<organism evidence="1 2">
    <name type="scientific">Alkalicoccobacillus porphyridii</name>
    <dbReference type="NCBI Taxonomy" id="2597270"/>
    <lineage>
        <taxon>Bacteria</taxon>
        <taxon>Bacillati</taxon>
        <taxon>Bacillota</taxon>
        <taxon>Bacilli</taxon>
        <taxon>Bacillales</taxon>
        <taxon>Bacillaceae</taxon>
        <taxon>Alkalicoccobacillus</taxon>
    </lineage>
</organism>
<dbReference type="NCBIfam" id="TIGR01668">
    <property type="entry name" value="YqeG_hyp_ppase"/>
    <property type="match status" value="1"/>
</dbReference>
<dbReference type="Gene3D" id="3.40.50.1000">
    <property type="entry name" value="HAD superfamily/HAD-like"/>
    <property type="match status" value="1"/>
</dbReference>
<dbReference type="PANTHER" id="PTHR19288">
    <property type="entry name" value="4-NITROPHENYLPHOSPHATASE-RELATED"/>
    <property type="match status" value="1"/>
</dbReference>
<dbReference type="PANTHER" id="PTHR19288:SF25">
    <property type="entry name" value="PHOSPHATIDYLGLYCEROPHOSPHATASE GEP4, MITOCHONDRIAL"/>
    <property type="match status" value="1"/>
</dbReference>
<protein>
    <submittedName>
        <fullName evidence="1">YqeG family HAD IIIA-type phosphatase</fullName>
    </submittedName>
</protein>
<dbReference type="Proteomes" id="UP000318521">
    <property type="component" value="Unassembled WGS sequence"/>
</dbReference>
<reference evidence="1 2" key="1">
    <citation type="submission" date="2019-07" db="EMBL/GenBank/DDBJ databases">
        <authorList>
            <person name="Park Y.J."/>
            <person name="Jeong S.E."/>
            <person name="Jung H.S."/>
        </authorList>
    </citation>
    <scope>NUCLEOTIDE SEQUENCE [LARGE SCALE GENOMIC DNA]</scope>
    <source>
        <strain evidence="2">P16(2019)</strain>
    </source>
</reference>
<dbReference type="RefSeq" id="WP_143848689.1">
    <property type="nucleotide sequence ID" value="NZ_VLXZ01000005.1"/>
</dbReference>
<dbReference type="InterPro" id="IPR023214">
    <property type="entry name" value="HAD_sf"/>
</dbReference>
<dbReference type="NCBIfam" id="TIGR01662">
    <property type="entry name" value="HAD-SF-IIIA"/>
    <property type="match status" value="1"/>
</dbReference>
<dbReference type="AlphaFoldDB" id="A0A553ZZG7"/>
<dbReference type="SUPFAM" id="SSF56784">
    <property type="entry name" value="HAD-like"/>
    <property type="match status" value="1"/>
</dbReference>
<name>A0A553ZZG7_9BACI</name>
<accession>A0A553ZZG7</accession>
<dbReference type="GO" id="GO:0008962">
    <property type="term" value="F:phosphatidylglycerophosphatase activity"/>
    <property type="evidence" value="ECO:0007669"/>
    <property type="project" value="InterPro"/>
</dbReference>
<dbReference type="GO" id="GO:0005737">
    <property type="term" value="C:cytoplasm"/>
    <property type="evidence" value="ECO:0007669"/>
    <property type="project" value="TreeGrafter"/>
</dbReference>
<dbReference type="CDD" id="cd16416">
    <property type="entry name" value="HAD_BsYqeG-like"/>
    <property type="match status" value="1"/>
</dbReference>
<dbReference type="OrthoDB" id="9787572at2"/>
<dbReference type="Pfam" id="PF09419">
    <property type="entry name" value="PGP_phosphatase"/>
    <property type="match status" value="1"/>
</dbReference>
<keyword evidence="2" id="KW-1185">Reference proteome</keyword>
<dbReference type="NCBIfam" id="TIGR01549">
    <property type="entry name" value="HAD-SF-IA-v1"/>
    <property type="match status" value="1"/>
</dbReference>
<dbReference type="InterPro" id="IPR010021">
    <property type="entry name" value="PGPP1/Gep4"/>
</dbReference>
<comment type="caution">
    <text evidence="1">The sequence shown here is derived from an EMBL/GenBank/DDBJ whole genome shotgun (WGS) entry which is preliminary data.</text>
</comment>
<sequence length="173" mass="20212">MFKKLLPNQYVQSIYEIDLDQLKQKGIRAIITDLDNTLVEWDRPEATPEVREWVKRIKEHDMVVTIVSNNTEKRVKAFADPEEMVFIHSAKKPMRRSFLRACLQMNVKPEETVVVGDQIFTDVLGGNRAGLQTILVVPVAKSDGIFTLLNRRAERFVLRWMRKKGMIQWENQE</sequence>
<dbReference type="InterPro" id="IPR006549">
    <property type="entry name" value="HAD-SF_hydro_IIIA"/>
</dbReference>
<dbReference type="InterPro" id="IPR006439">
    <property type="entry name" value="HAD-SF_hydro_IA"/>
</dbReference>
<dbReference type="EMBL" id="VLXZ01000005">
    <property type="protein sequence ID" value="TSB46796.1"/>
    <property type="molecule type" value="Genomic_DNA"/>
</dbReference>
<gene>
    <name evidence="1" type="ORF">FN960_10660</name>
</gene>
<proteinExistence type="predicted"/>
<dbReference type="InterPro" id="IPR036412">
    <property type="entry name" value="HAD-like_sf"/>
</dbReference>
<evidence type="ECO:0000313" key="2">
    <source>
        <dbReference type="Proteomes" id="UP000318521"/>
    </source>
</evidence>
<evidence type="ECO:0000313" key="1">
    <source>
        <dbReference type="EMBL" id="TSB46796.1"/>
    </source>
</evidence>
<dbReference type="NCBIfam" id="TIGR01509">
    <property type="entry name" value="HAD-SF-IA-v3"/>
    <property type="match status" value="1"/>
</dbReference>
<dbReference type="InterPro" id="IPR027706">
    <property type="entry name" value="PGP_Pase"/>
</dbReference>